<dbReference type="SUPFAM" id="SSF161098">
    <property type="entry name" value="MetI-like"/>
    <property type="match status" value="1"/>
</dbReference>
<dbReference type="EMBL" id="JAGGLB010000026">
    <property type="protein sequence ID" value="MBP1994521.1"/>
    <property type="molecule type" value="Genomic_DNA"/>
</dbReference>
<evidence type="ECO:0000256" key="4">
    <source>
        <dbReference type="ARBA" id="ARBA00022692"/>
    </source>
</evidence>
<keyword evidence="5 7" id="KW-1133">Transmembrane helix</keyword>
<feature type="transmembrane region" description="Helical" evidence="7">
    <location>
        <begin position="70"/>
        <end position="96"/>
    </location>
</feature>
<evidence type="ECO:0000256" key="5">
    <source>
        <dbReference type="ARBA" id="ARBA00022989"/>
    </source>
</evidence>
<name>A0ABS4J3V2_9BACL</name>
<dbReference type="PANTHER" id="PTHR43744:SF12">
    <property type="entry name" value="ABC TRANSPORTER PERMEASE PROTEIN MG189-RELATED"/>
    <property type="match status" value="1"/>
</dbReference>
<keyword evidence="3" id="KW-1003">Cell membrane</keyword>
<keyword evidence="4 7" id="KW-0812">Transmembrane</keyword>
<dbReference type="InterPro" id="IPR035906">
    <property type="entry name" value="MetI-like_sf"/>
</dbReference>
<gene>
    <name evidence="9" type="ORF">J2Z66_006160</name>
</gene>
<evidence type="ECO:0000256" key="6">
    <source>
        <dbReference type="ARBA" id="ARBA00023136"/>
    </source>
</evidence>
<keyword evidence="2 7" id="KW-0813">Transport</keyword>
<feature type="domain" description="ABC transmembrane type-1" evidence="8">
    <location>
        <begin position="71"/>
        <end position="259"/>
    </location>
</feature>
<feature type="transmembrane region" description="Helical" evidence="7">
    <location>
        <begin position="12"/>
        <end position="33"/>
    </location>
</feature>
<organism evidence="9 10">
    <name type="scientific">Paenibacillus eucommiae</name>
    <dbReference type="NCBI Taxonomy" id="1355755"/>
    <lineage>
        <taxon>Bacteria</taxon>
        <taxon>Bacillati</taxon>
        <taxon>Bacillota</taxon>
        <taxon>Bacilli</taxon>
        <taxon>Bacillales</taxon>
        <taxon>Paenibacillaceae</taxon>
        <taxon>Paenibacillus</taxon>
    </lineage>
</organism>
<evidence type="ECO:0000256" key="2">
    <source>
        <dbReference type="ARBA" id="ARBA00022448"/>
    </source>
</evidence>
<dbReference type="RefSeq" id="WP_209976366.1">
    <property type="nucleotide sequence ID" value="NZ_JAGGLB010000026.1"/>
</dbReference>
<comment type="similarity">
    <text evidence="7">Belongs to the binding-protein-dependent transport system permease family.</text>
</comment>
<dbReference type="Proteomes" id="UP001519287">
    <property type="component" value="Unassembled WGS sequence"/>
</dbReference>
<evidence type="ECO:0000313" key="10">
    <source>
        <dbReference type="Proteomes" id="UP001519287"/>
    </source>
</evidence>
<reference evidence="9 10" key="1">
    <citation type="submission" date="2021-03" db="EMBL/GenBank/DDBJ databases">
        <title>Genomic Encyclopedia of Type Strains, Phase IV (KMG-IV): sequencing the most valuable type-strain genomes for metagenomic binning, comparative biology and taxonomic classification.</title>
        <authorList>
            <person name="Goeker M."/>
        </authorList>
    </citation>
    <scope>NUCLEOTIDE SEQUENCE [LARGE SCALE GENOMIC DNA]</scope>
    <source>
        <strain evidence="9 10">DSM 26048</strain>
    </source>
</reference>
<keyword evidence="10" id="KW-1185">Reference proteome</keyword>
<sequence length="274" mass="30424">MTSFHNKAKMILLELLVVLSSLIIVFPLLMMIFGSLKTPMEAAQFNIKLPTEWKFDNYSFVFHAGGIMRAFYNSVIITSFATLATVVMSSAAAFVIARRNTRLTEMMYIFFLIGIIAPMQIVTTYALLKALGLMGSFLGVILVNAAINVPFSIFLYCGFIKSIPRDLDEAAAIDGCGSYRLFARIILPLLLPVVASNVIFLVLGIWNDIMLPLYFLSGTKWPLPLMVYKFFGQYFSNWNYVFADLIISAIPVVVLFLTAQKYIVSGVVAGAVKG</sequence>
<feature type="transmembrane region" description="Helical" evidence="7">
    <location>
        <begin position="134"/>
        <end position="160"/>
    </location>
</feature>
<evidence type="ECO:0000259" key="8">
    <source>
        <dbReference type="PROSITE" id="PS50928"/>
    </source>
</evidence>
<keyword evidence="6 7" id="KW-0472">Membrane</keyword>
<dbReference type="InterPro" id="IPR000515">
    <property type="entry name" value="MetI-like"/>
</dbReference>
<evidence type="ECO:0000256" key="3">
    <source>
        <dbReference type="ARBA" id="ARBA00022475"/>
    </source>
</evidence>
<feature type="transmembrane region" description="Helical" evidence="7">
    <location>
        <begin position="108"/>
        <end position="128"/>
    </location>
</feature>
<dbReference type="Pfam" id="PF00528">
    <property type="entry name" value="BPD_transp_1"/>
    <property type="match status" value="1"/>
</dbReference>
<evidence type="ECO:0000256" key="7">
    <source>
        <dbReference type="RuleBase" id="RU363032"/>
    </source>
</evidence>
<protein>
    <submittedName>
        <fullName evidence="9">Raffinose/stachyose/melibiose transport system permease protein</fullName>
    </submittedName>
</protein>
<comment type="subcellular location">
    <subcellularLocation>
        <location evidence="1 7">Cell membrane</location>
        <topology evidence="1 7">Multi-pass membrane protein</topology>
    </subcellularLocation>
</comment>
<accession>A0ABS4J3V2</accession>
<evidence type="ECO:0000256" key="1">
    <source>
        <dbReference type="ARBA" id="ARBA00004651"/>
    </source>
</evidence>
<proteinExistence type="inferred from homology"/>
<feature type="transmembrane region" description="Helical" evidence="7">
    <location>
        <begin position="181"/>
        <end position="206"/>
    </location>
</feature>
<comment type="caution">
    <text evidence="9">The sequence shown here is derived from an EMBL/GenBank/DDBJ whole genome shotgun (WGS) entry which is preliminary data.</text>
</comment>
<dbReference type="PANTHER" id="PTHR43744">
    <property type="entry name" value="ABC TRANSPORTER PERMEASE PROTEIN MG189-RELATED-RELATED"/>
    <property type="match status" value="1"/>
</dbReference>
<dbReference type="Gene3D" id="1.10.3720.10">
    <property type="entry name" value="MetI-like"/>
    <property type="match status" value="1"/>
</dbReference>
<evidence type="ECO:0000313" key="9">
    <source>
        <dbReference type="EMBL" id="MBP1994521.1"/>
    </source>
</evidence>
<dbReference type="PROSITE" id="PS50928">
    <property type="entry name" value="ABC_TM1"/>
    <property type="match status" value="1"/>
</dbReference>
<dbReference type="CDD" id="cd06261">
    <property type="entry name" value="TM_PBP2"/>
    <property type="match status" value="1"/>
</dbReference>
<feature type="transmembrane region" description="Helical" evidence="7">
    <location>
        <begin position="238"/>
        <end position="257"/>
    </location>
</feature>